<evidence type="ECO:0000256" key="1">
    <source>
        <dbReference type="SAM" id="MobiDB-lite"/>
    </source>
</evidence>
<reference evidence="2 3" key="1">
    <citation type="submission" date="2016-03" db="EMBL/GenBank/DDBJ databases">
        <authorList>
            <person name="Cho S.-Y."/>
            <person name="Lim S."/>
            <person name="Kim H."/>
            <person name="Soh E.H."/>
            <person name="Moon J.S."/>
        </authorList>
    </citation>
    <scope>NUCLEOTIDE SEQUENCE [LARGE SCALE GENOMIC DNA]</scope>
    <source>
        <strain evidence="2 3">KCTC 3810</strain>
    </source>
</reference>
<comment type="caution">
    <text evidence="2">The sequence shown here is derived from an EMBL/GenBank/DDBJ whole genome shotgun (WGS) entry which is preliminary data.</text>
</comment>
<feature type="compositionally biased region" description="Basic and acidic residues" evidence="1">
    <location>
        <begin position="177"/>
        <end position="197"/>
    </location>
</feature>
<evidence type="ECO:0000313" key="2">
    <source>
        <dbReference type="EMBL" id="OAN10153.1"/>
    </source>
</evidence>
<name>A0ABX2V510_9BACL</name>
<keyword evidence="3" id="KW-1185">Reference proteome</keyword>
<evidence type="ECO:0000313" key="3">
    <source>
        <dbReference type="Proteomes" id="UP000078447"/>
    </source>
</evidence>
<dbReference type="EMBL" id="LVVL01000019">
    <property type="protein sequence ID" value="OAN10153.1"/>
    <property type="molecule type" value="Genomic_DNA"/>
</dbReference>
<proteinExistence type="predicted"/>
<gene>
    <name evidence="2" type="ORF">A3783_15430</name>
</gene>
<accession>A0ABX2V510</accession>
<sequence>MKKFLIGSVAAVIGLTVYGFDHYQSEKKPVKIVDAYLNEVADFSDDRILVGAAQNVFVGEVIKEVGSKRLDGTPETQYSVKVHKNLKGKLKGEVIVNQFGGYDKDSEGNSVLILYNEDEMLKEGRQYMFATRYLESEDWHTAITNQGTVELKNAEEENTSVGEIMSALKSPIVPEAMKNKEKYNNRNNDDKSKLDKE</sequence>
<feature type="region of interest" description="Disordered" evidence="1">
    <location>
        <begin position="173"/>
        <end position="197"/>
    </location>
</feature>
<organism evidence="2 3">
    <name type="scientific">Exiguobacterium undae</name>
    <dbReference type="NCBI Taxonomy" id="169177"/>
    <lineage>
        <taxon>Bacteria</taxon>
        <taxon>Bacillati</taxon>
        <taxon>Bacillota</taxon>
        <taxon>Bacilli</taxon>
        <taxon>Bacillales</taxon>
        <taxon>Bacillales Family XII. Incertae Sedis</taxon>
        <taxon>Exiguobacterium</taxon>
    </lineage>
</organism>
<dbReference type="Proteomes" id="UP000078447">
    <property type="component" value="Unassembled WGS sequence"/>
</dbReference>
<dbReference type="RefSeq" id="WP_051523846.1">
    <property type="nucleotide sequence ID" value="NZ_LVVL01000019.1"/>
</dbReference>
<protein>
    <submittedName>
        <fullName evidence="2">Uncharacterized protein</fullName>
    </submittedName>
</protein>